<dbReference type="EMBL" id="JAPJZH010000021">
    <property type="protein sequence ID" value="MDA4848343.1"/>
    <property type="molecule type" value="Genomic_DNA"/>
</dbReference>
<evidence type="ECO:0000256" key="4">
    <source>
        <dbReference type="ARBA" id="ARBA00022989"/>
    </source>
</evidence>
<evidence type="ECO:0000256" key="7">
    <source>
        <dbReference type="SAM" id="Phobius"/>
    </source>
</evidence>
<evidence type="ECO:0000313" key="10">
    <source>
        <dbReference type="EMBL" id="MDA4848343.1"/>
    </source>
</evidence>
<keyword evidence="11" id="KW-1185">Reference proteome</keyword>
<gene>
    <name evidence="10" type="ORF">OOZ53_23500</name>
</gene>
<dbReference type="Proteomes" id="UP001148313">
    <property type="component" value="Unassembled WGS sequence"/>
</dbReference>
<dbReference type="PANTHER" id="PTHR32309">
    <property type="entry name" value="TYROSINE-PROTEIN KINASE"/>
    <property type="match status" value="1"/>
</dbReference>
<dbReference type="InterPro" id="IPR003856">
    <property type="entry name" value="LPS_length_determ_N"/>
</dbReference>
<reference evidence="10" key="1">
    <citation type="submission" date="2022-11" db="EMBL/GenBank/DDBJ databases">
        <title>Hoeflea poritis sp. nov., isolated from scleractinian coral Porites lutea.</title>
        <authorList>
            <person name="Zhang G."/>
            <person name="Wei Q."/>
            <person name="Cai L."/>
        </authorList>
    </citation>
    <scope>NUCLEOTIDE SEQUENCE</scope>
    <source>
        <strain evidence="10">E7-10</strain>
    </source>
</reference>
<feature type="transmembrane region" description="Helical" evidence="7">
    <location>
        <begin position="42"/>
        <end position="60"/>
    </location>
</feature>
<feature type="domain" description="Tyrosine-protein kinase G-rich" evidence="9">
    <location>
        <begin position="398"/>
        <end position="472"/>
    </location>
</feature>
<dbReference type="Pfam" id="PF02706">
    <property type="entry name" value="Wzz"/>
    <property type="match status" value="1"/>
</dbReference>
<evidence type="ECO:0000313" key="11">
    <source>
        <dbReference type="Proteomes" id="UP001148313"/>
    </source>
</evidence>
<accession>A0ABT4VUF4</accession>
<feature type="transmembrane region" description="Helical" evidence="7">
    <location>
        <begin position="451"/>
        <end position="473"/>
    </location>
</feature>
<evidence type="ECO:0000256" key="5">
    <source>
        <dbReference type="ARBA" id="ARBA00023136"/>
    </source>
</evidence>
<name>A0ABT4VUF4_9HYPH</name>
<keyword evidence="6" id="KW-0175">Coiled coil</keyword>
<evidence type="ECO:0000256" key="6">
    <source>
        <dbReference type="SAM" id="Coils"/>
    </source>
</evidence>
<feature type="domain" description="Polysaccharide chain length determinant N-terminal" evidence="8">
    <location>
        <begin position="28"/>
        <end position="114"/>
    </location>
</feature>
<dbReference type="RefSeq" id="WP_271092200.1">
    <property type="nucleotide sequence ID" value="NZ_JAPJZH010000021.1"/>
</dbReference>
<evidence type="ECO:0000256" key="2">
    <source>
        <dbReference type="ARBA" id="ARBA00022475"/>
    </source>
</evidence>
<proteinExistence type="predicted"/>
<feature type="coiled-coil region" evidence="6">
    <location>
        <begin position="361"/>
        <end position="419"/>
    </location>
</feature>
<evidence type="ECO:0000259" key="8">
    <source>
        <dbReference type="Pfam" id="PF02706"/>
    </source>
</evidence>
<keyword evidence="4 7" id="KW-1133">Transmembrane helix</keyword>
<dbReference type="InterPro" id="IPR050445">
    <property type="entry name" value="Bact_polysacc_biosynth/exp"/>
</dbReference>
<dbReference type="PANTHER" id="PTHR32309:SF13">
    <property type="entry name" value="FERRIC ENTEROBACTIN TRANSPORT PROTEIN FEPE"/>
    <property type="match status" value="1"/>
</dbReference>
<protein>
    <submittedName>
        <fullName evidence="10">GumC family protein</fullName>
    </submittedName>
</protein>
<comment type="subcellular location">
    <subcellularLocation>
        <location evidence="1">Cell membrane</location>
        <topology evidence="1">Multi-pass membrane protein</topology>
    </subcellularLocation>
</comment>
<evidence type="ECO:0000256" key="3">
    <source>
        <dbReference type="ARBA" id="ARBA00022692"/>
    </source>
</evidence>
<evidence type="ECO:0000256" key="1">
    <source>
        <dbReference type="ARBA" id="ARBA00004651"/>
    </source>
</evidence>
<feature type="coiled-coil region" evidence="6">
    <location>
        <begin position="196"/>
        <end position="285"/>
    </location>
</feature>
<keyword evidence="3 7" id="KW-0812">Transmembrane</keyword>
<dbReference type="Pfam" id="PF13807">
    <property type="entry name" value="GNVR"/>
    <property type="match status" value="1"/>
</dbReference>
<keyword evidence="2" id="KW-1003">Cell membrane</keyword>
<keyword evidence="5 7" id="KW-0472">Membrane</keyword>
<evidence type="ECO:0000259" key="9">
    <source>
        <dbReference type="Pfam" id="PF13807"/>
    </source>
</evidence>
<dbReference type="InterPro" id="IPR032807">
    <property type="entry name" value="GNVR"/>
</dbReference>
<comment type="caution">
    <text evidence="10">The sequence shown here is derived from an EMBL/GenBank/DDBJ whole genome shotgun (WGS) entry which is preliminary data.</text>
</comment>
<organism evidence="10 11">
    <name type="scientific">Hoeflea poritis</name>
    <dbReference type="NCBI Taxonomy" id="2993659"/>
    <lineage>
        <taxon>Bacteria</taxon>
        <taxon>Pseudomonadati</taxon>
        <taxon>Pseudomonadota</taxon>
        <taxon>Alphaproteobacteria</taxon>
        <taxon>Hyphomicrobiales</taxon>
        <taxon>Rhizobiaceae</taxon>
        <taxon>Hoeflea</taxon>
    </lineage>
</organism>
<sequence>MSRNESSPQDRSGQNAAADPILNDSINSLRNIASAMRRKRKLAFSIFFAVLIIAVGYLIVVPPKYKATAVILVDPRQQRVVQSEEVLAGIGSDSAAVESQVELLKSAAVAPEMLTSFSIFEDPEFNRTPILKTVSAALGLDVHASVPVTVLDQTLERNKAIAAFEKKLSVYRRGLTYVLEVGFTSVDPRKAAAVANAVAEAYLDDLSARKQEAAEQASAWLIDRLANLREQVWKSEQAVAEFKAKYDIVDLGASNSGETLRKLQIDKLNEQLSAARTETALQKARYEQALKASEDFSATAQIPDVLDSQVIGNLRIIHSDLKREEVRNSDIYGSKHPSLKNIRTEIETIRQLTDAEIKRILASIEKRYEVAQQTQEALEAELRVQMEQSAEINQLTVILRELERNAAADRNVLEQFLNRLKETTEQVSLKKPDARIVSPARIPTKPSSTGGLVIMAGATFLGMLLAAGGALVVDQAERGSAQRRRREDV</sequence>